<dbReference type="GO" id="GO:0005886">
    <property type="term" value="C:plasma membrane"/>
    <property type="evidence" value="ECO:0007669"/>
    <property type="project" value="UniProtKB-SubCell"/>
</dbReference>
<evidence type="ECO:0000256" key="13">
    <source>
        <dbReference type="ARBA" id="ARBA00023157"/>
    </source>
</evidence>
<keyword evidence="5" id="KW-0812">Transmembrane</keyword>
<keyword evidence="11" id="KW-0472">Membrane</keyword>
<dbReference type="AlphaFoldDB" id="A2FXY3"/>
<evidence type="ECO:0000256" key="3">
    <source>
        <dbReference type="ARBA" id="ARBA00022475"/>
    </source>
</evidence>
<dbReference type="RefSeq" id="XP_001303168.1">
    <property type="nucleotide sequence ID" value="XM_001303167.1"/>
</dbReference>
<dbReference type="KEGG" id="tva:4747917"/>
<evidence type="ECO:0000256" key="15">
    <source>
        <dbReference type="ARBA" id="ARBA00023180"/>
    </source>
</evidence>
<dbReference type="EMBL" id="DS114124">
    <property type="protein sequence ID" value="EAX90238.1"/>
    <property type="molecule type" value="Genomic_DNA"/>
</dbReference>
<keyword evidence="18" id="KW-1185">Reference proteome</keyword>
<evidence type="ECO:0000256" key="14">
    <source>
        <dbReference type="ARBA" id="ARBA00023170"/>
    </source>
</evidence>
<keyword evidence="12" id="KW-0829">Tyrosine-protein kinase</keyword>
<keyword evidence="14" id="KW-0675">Receptor</keyword>
<protein>
    <recommendedName>
        <fullName evidence="2">receptor protein-tyrosine kinase</fullName>
        <ecNumber evidence="2">2.7.10.1</ecNumber>
    </recommendedName>
</protein>
<keyword evidence="4" id="KW-0808">Transferase</keyword>
<evidence type="ECO:0000256" key="12">
    <source>
        <dbReference type="ARBA" id="ARBA00023137"/>
    </source>
</evidence>
<evidence type="ECO:0000256" key="7">
    <source>
        <dbReference type="ARBA" id="ARBA00022741"/>
    </source>
</evidence>
<dbReference type="EC" id="2.7.10.1" evidence="2"/>
<evidence type="ECO:0000256" key="9">
    <source>
        <dbReference type="ARBA" id="ARBA00022840"/>
    </source>
</evidence>
<feature type="domain" description="ALK/LTK-like glycine-rich" evidence="16">
    <location>
        <begin position="42"/>
        <end position="277"/>
    </location>
</feature>
<dbReference type="SMR" id="A2FXY3"/>
<comment type="subcellular location">
    <subcellularLocation>
        <location evidence="1">Cell membrane</location>
        <topology evidence="1">Single-pass type I membrane protein</topology>
    </subcellularLocation>
</comment>
<dbReference type="InParanoid" id="A2FXY3"/>
<dbReference type="Pfam" id="PF12810">
    <property type="entry name" value="ALK_LTK_GRD"/>
    <property type="match status" value="1"/>
</dbReference>
<dbReference type="GO" id="GO:0004714">
    <property type="term" value="F:transmembrane receptor protein tyrosine kinase activity"/>
    <property type="evidence" value="ECO:0007669"/>
    <property type="project" value="UniProtKB-EC"/>
</dbReference>
<organism evidence="17 18">
    <name type="scientific">Trichomonas vaginalis (strain ATCC PRA-98 / G3)</name>
    <dbReference type="NCBI Taxonomy" id="412133"/>
    <lineage>
        <taxon>Eukaryota</taxon>
        <taxon>Metamonada</taxon>
        <taxon>Parabasalia</taxon>
        <taxon>Trichomonadida</taxon>
        <taxon>Trichomonadidae</taxon>
        <taxon>Trichomonas</taxon>
    </lineage>
</organism>
<keyword evidence="6" id="KW-0732">Signal</keyword>
<keyword evidence="3" id="KW-1003">Cell membrane</keyword>
<evidence type="ECO:0000256" key="6">
    <source>
        <dbReference type="ARBA" id="ARBA00022729"/>
    </source>
</evidence>
<keyword evidence="8" id="KW-0418">Kinase</keyword>
<gene>
    <name evidence="17" type="ORF">TVAG_321590</name>
</gene>
<dbReference type="GO" id="GO:0005524">
    <property type="term" value="F:ATP binding"/>
    <property type="evidence" value="ECO:0007669"/>
    <property type="project" value="UniProtKB-KW"/>
</dbReference>
<evidence type="ECO:0000256" key="1">
    <source>
        <dbReference type="ARBA" id="ARBA00004251"/>
    </source>
</evidence>
<reference evidence="17" key="1">
    <citation type="submission" date="2006-10" db="EMBL/GenBank/DDBJ databases">
        <authorList>
            <person name="Amadeo P."/>
            <person name="Zhao Q."/>
            <person name="Wortman J."/>
            <person name="Fraser-Liggett C."/>
            <person name="Carlton J."/>
        </authorList>
    </citation>
    <scope>NUCLEOTIDE SEQUENCE</scope>
    <source>
        <strain evidence="17">G3</strain>
    </source>
</reference>
<dbReference type="VEuPathDB" id="TrichDB:TVAG_321590"/>
<dbReference type="VEuPathDB" id="TrichDB:TVAGG3_0405130"/>
<keyword evidence="13" id="KW-1015">Disulfide bond</keyword>
<keyword evidence="7" id="KW-0547">Nucleotide-binding</keyword>
<sequence>MNFQLYDTNAGQPKVTNVTTADLVVVYILLYPCSSSTSCTPYTTTLQPGKYKFEVFGAGGGDYESTPNTGGKGGVSTGYYINNVSTTAYFFIGGKGVGSSKGGYNGGGSGGYDSNNPIGSGGGGSSDIRIGLNSKEKRIIVAGAGGGGCYSAKGGDAGGLTGSDGTTNIYGQGGTGGNQESGGTVYSGSGATNGDLGLGGQGSSNPQAWGSGGGGSGYYGGAGGSSTLTHNDGGGYCGGGGGGSGYIGGVWSSPEYDIVAETKPGTNMGNGYIIISFYGFLSPKKKLCNTMKNICELRSNLYYYLSCLIMIDAS</sequence>
<dbReference type="PRINTS" id="PR01228">
    <property type="entry name" value="EGGSHELL"/>
</dbReference>
<evidence type="ECO:0000256" key="10">
    <source>
        <dbReference type="ARBA" id="ARBA00022989"/>
    </source>
</evidence>
<keyword evidence="10" id="KW-1133">Transmembrane helix</keyword>
<evidence type="ECO:0000256" key="4">
    <source>
        <dbReference type="ARBA" id="ARBA00022679"/>
    </source>
</evidence>
<accession>A2FXY3</accession>
<evidence type="ECO:0000313" key="17">
    <source>
        <dbReference type="EMBL" id="EAX90238.1"/>
    </source>
</evidence>
<keyword evidence="15" id="KW-0325">Glycoprotein</keyword>
<proteinExistence type="predicted"/>
<evidence type="ECO:0000256" key="2">
    <source>
        <dbReference type="ARBA" id="ARBA00011902"/>
    </source>
</evidence>
<dbReference type="Proteomes" id="UP000001542">
    <property type="component" value="Unassembled WGS sequence"/>
</dbReference>
<evidence type="ECO:0000256" key="5">
    <source>
        <dbReference type="ARBA" id="ARBA00022692"/>
    </source>
</evidence>
<evidence type="ECO:0000256" key="8">
    <source>
        <dbReference type="ARBA" id="ARBA00022777"/>
    </source>
</evidence>
<evidence type="ECO:0000313" key="18">
    <source>
        <dbReference type="Proteomes" id="UP000001542"/>
    </source>
</evidence>
<reference evidence="17" key="2">
    <citation type="journal article" date="2007" name="Science">
        <title>Draft genome sequence of the sexually transmitted pathogen Trichomonas vaginalis.</title>
        <authorList>
            <person name="Carlton J.M."/>
            <person name="Hirt R.P."/>
            <person name="Silva J.C."/>
            <person name="Delcher A.L."/>
            <person name="Schatz M."/>
            <person name="Zhao Q."/>
            <person name="Wortman J.R."/>
            <person name="Bidwell S.L."/>
            <person name="Alsmark U.C.M."/>
            <person name="Besteiro S."/>
            <person name="Sicheritz-Ponten T."/>
            <person name="Noel C.J."/>
            <person name="Dacks J.B."/>
            <person name="Foster P.G."/>
            <person name="Simillion C."/>
            <person name="Van de Peer Y."/>
            <person name="Miranda-Saavedra D."/>
            <person name="Barton G.J."/>
            <person name="Westrop G.D."/>
            <person name="Mueller S."/>
            <person name="Dessi D."/>
            <person name="Fiori P.L."/>
            <person name="Ren Q."/>
            <person name="Paulsen I."/>
            <person name="Zhang H."/>
            <person name="Bastida-Corcuera F.D."/>
            <person name="Simoes-Barbosa A."/>
            <person name="Brown M.T."/>
            <person name="Hayes R.D."/>
            <person name="Mukherjee M."/>
            <person name="Okumura C.Y."/>
            <person name="Schneider R."/>
            <person name="Smith A.J."/>
            <person name="Vanacova S."/>
            <person name="Villalvazo M."/>
            <person name="Haas B.J."/>
            <person name="Pertea M."/>
            <person name="Feldblyum T.V."/>
            <person name="Utterback T.R."/>
            <person name="Shu C.L."/>
            <person name="Osoegawa K."/>
            <person name="de Jong P.J."/>
            <person name="Hrdy I."/>
            <person name="Horvathova L."/>
            <person name="Zubacova Z."/>
            <person name="Dolezal P."/>
            <person name="Malik S.B."/>
            <person name="Logsdon J.M. Jr."/>
            <person name="Henze K."/>
            <person name="Gupta A."/>
            <person name="Wang C.C."/>
            <person name="Dunne R.L."/>
            <person name="Upcroft J.A."/>
            <person name="Upcroft P."/>
            <person name="White O."/>
            <person name="Salzberg S.L."/>
            <person name="Tang P."/>
            <person name="Chiu C.-H."/>
            <person name="Lee Y.-S."/>
            <person name="Embley T.M."/>
            <person name="Coombs G.H."/>
            <person name="Mottram J.C."/>
            <person name="Tachezy J."/>
            <person name="Fraser-Liggett C.M."/>
            <person name="Johnson P.J."/>
        </authorList>
    </citation>
    <scope>NUCLEOTIDE SEQUENCE [LARGE SCALE GENOMIC DNA]</scope>
    <source>
        <strain evidence="17">G3</strain>
    </source>
</reference>
<dbReference type="InterPro" id="IPR055163">
    <property type="entry name" value="ALK/LTK-like_GRD"/>
</dbReference>
<name>A2FXY3_TRIV3</name>
<evidence type="ECO:0000259" key="16">
    <source>
        <dbReference type="Pfam" id="PF12810"/>
    </source>
</evidence>
<evidence type="ECO:0000256" key="11">
    <source>
        <dbReference type="ARBA" id="ARBA00023136"/>
    </source>
</evidence>
<keyword evidence="9" id="KW-0067">ATP-binding</keyword>